<dbReference type="PANTHER" id="PTHR37950:SF1">
    <property type="entry name" value="4-HYDROXYPHENYLACETATE CATABOLISM PROTEIN"/>
    <property type="match status" value="1"/>
</dbReference>
<evidence type="ECO:0000313" key="1">
    <source>
        <dbReference type="EMBL" id="MFC5667183.1"/>
    </source>
</evidence>
<dbReference type="Gene3D" id="3.30.429.10">
    <property type="entry name" value="Macrophage Migration Inhibitory Factor"/>
    <property type="match status" value="1"/>
</dbReference>
<reference evidence="2" key="1">
    <citation type="journal article" date="2019" name="Int. J. Syst. Evol. Microbiol.">
        <title>The Global Catalogue of Microorganisms (GCM) 10K type strain sequencing project: providing services to taxonomists for standard genome sequencing and annotation.</title>
        <authorList>
            <consortium name="The Broad Institute Genomics Platform"/>
            <consortium name="The Broad Institute Genome Sequencing Center for Infectious Disease"/>
            <person name="Wu L."/>
            <person name="Ma J."/>
        </authorList>
    </citation>
    <scope>NUCLEOTIDE SEQUENCE [LARGE SCALE GENOMIC DNA]</scope>
    <source>
        <strain evidence="2">CGMCC 4.1437</strain>
    </source>
</reference>
<dbReference type="RefSeq" id="WP_380228862.1">
    <property type="nucleotide sequence ID" value="NZ_JBHSOF010000052.1"/>
</dbReference>
<comment type="caution">
    <text evidence="1">The sequence shown here is derived from an EMBL/GenBank/DDBJ whole genome shotgun (WGS) entry which is preliminary data.</text>
</comment>
<protein>
    <submittedName>
        <fullName evidence="1">5-carboxymethyl-2-hydroxymuconate Delta-isomerase</fullName>
    </submittedName>
</protein>
<dbReference type="InterPro" id="IPR004220">
    <property type="entry name" value="5-COMe_2-OHmuconate_Isoase"/>
</dbReference>
<sequence length="116" mass="12736">MPQILIDHSADLDFDRVGFVDDVQRVITEVIDTAVEDCKTVFRPAVHAAVGYGTTGQAVMLVEIKILAGRSVEQRAELSARVLALLESHLTVPTAIGVEITELERATYRFVHHPGK</sequence>
<gene>
    <name evidence="1" type="ORF">ACFP3U_29985</name>
</gene>
<proteinExistence type="predicted"/>
<dbReference type="InterPro" id="IPR014347">
    <property type="entry name" value="Tautomerase/MIF_sf"/>
</dbReference>
<keyword evidence="2" id="KW-1185">Reference proteome</keyword>
<dbReference type="EMBL" id="JBHSOF010000052">
    <property type="protein sequence ID" value="MFC5667183.1"/>
    <property type="molecule type" value="Genomic_DNA"/>
</dbReference>
<name>A0ABW0X9E2_9ACTN</name>
<organism evidence="1 2">
    <name type="scientific">Kitasatospora misakiensis</name>
    <dbReference type="NCBI Taxonomy" id="67330"/>
    <lineage>
        <taxon>Bacteria</taxon>
        <taxon>Bacillati</taxon>
        <taxon>Actinomycetota</taxon>
        <taxon>Actinomycetes</taxon>
        <taxon>Kitasatosporales</taxon>
        <taxon>Streptomycetaceae</taxon>
        <taxon>Kitasatospora</taxon>
    </lineage>
</organism>
<dbReference type="Proteomes" id="UP001595975">
    <property type="component" value="Unassembled WGS sequence"/>
</dbReference>
<accession>A0ABW0X9E2</accession>
<dbReference type="PANTHER" id="PTHR37950">
    <property type="entry name" value="4-HYDROXYPHENYLACETATE CATABOLISM PROTEIN"/>
    <property type="match status" value="1"/>
</dbReference>
<evidence type="ECO:0000313" key="2">
    <source>
        <dbReference type="Proteomes" id="UP001595975"/>
    </source>
</evidence>
<dbReference type="SUPFAM" id="SSF55331">
    <property type="entry name" value="Tautomerase/MIF"/>
    <property type="match status" value="1"/>
</dbReference>